<reference evidence="5 6" key="1">
    <citation type="submission" date="2021-10" db="EMBL/GenBank/DDBJ databases">
        <title>Anaerobic single-cell dispensing facilitates the cultivation of human gut bacteria.</title>
        <authorList>
            <person name="Afrizal A."/>
        </authorList>
    </citation>
    <scope>NUCLEOTIDE SEQUENCE [LARGE SCALE GENOMIC DNA]</scope>
    <source>
        <strain evidence="5 6">CLA-AA-H217</strain>
    </source>
</reference>
<sequence>MSIKKAIAAGHICLDITPAFKSKEEKNIKDLFRPGQLIAMDAAKVSLGGSVSNTGVGMKRLGADVELMGMVGDDAFGQMVLNELEKYGASPESMIVRKGVGTSYSVILAPAGIDRIFLHCSGANDTFTLDDIDLEKVKGANLFHFGYPSLMRKMYIDGGKELVRLLKAVHEQGVAISVDMAMFEESTEAGTQDWNEVLKSVIPYIDFFVPSVEELCIMLDRDRYHEWNERANGSDVTNFLDVEKDIRPLADKLLSYGAKVILIKCGTPGIYFRTAAKEQLLKIGGGIGEEIAETWAVKEAFEKSYFVEKDKVASGTGAGDTTIAAFLSAILEGKSWEDALHLATATGALCVQTYDALSGIIPLDEVQKKIAAGWEKRK</sequence>
<comment type="caution">
    <text evidence="5">The sequence shown here is derived from an EMBL/GenBank/DDBJ whole genome shotgun (WGS) entry which is preliminary data.</text>
</comment>
<evidence type="ECO:0000313" key="5">
    <source>
        <dbReference type="EMBL" id="MCC2229226.1"/>
    </source>
</evidence>
<dbReference type="PANTHER" id="PTHR43085:SF57">
    <property type="entry name" value="CARBOHYDRATE KINASE PFKB DOMAIN-CONTAINING PROTEIN"/>
    <property type="match status" value="1"/>
</dbReference>
<name>A0AAW4W7D2_9FIRM</name>
<keyword evidence="2" id="KW-0808">Transferase</keyword>
<protein>
    <submittedName>
        <fullName evidence="5">Carbohydrate kinase family protein</fullName>
    </submittedName>
</protein>
<evidence type="ECO:0000259" key="4">
    <source>
        <dbReference type="Pfam" id="PF00294"/>
    </source>
</evidence>
<keyword evidence="6" id="KW-1185">Reference proteome</keyword>
<dbReference type="InterPro" id="IPR029056">
    <property type="entry name" value="Ribokinase-like"/>
</dbReference>
<organism evidence="5 6">
    <name type="scientific">Blautia fusiformis</name>
    <dbReference type="NCBI Taxonomy" id="2881264"/>
    <lineage>
        <taxon>Bacteria</taxon>
        <taxon>Bacillati</taxon>
        <taxon>Bacillota</taxon>
        <taxon>Clostridia</taxon>
        <taxon>Lachnospirales</taxon>
        <taxon>Lachnospiraceae</taxon>
        <taxon>Blautia</taxon>
    </lineage>
</organism>
<comment type="similarity">
    <text evidence="1">Belongs to the carbohydrate kinase PfkB family.</text>
</comment>
<evidence type="ECO:0000256" key="3">
    <source>
        <dbReference type="ARBA" id="ARBA00022777"/>
    </source>
</evidence>
<evidence type="ECO:0000256" key="1">
    <source>
        <dbReference type="ARBA" id="ARBA00010688"/>
    </source>
</evidence>
<dbReference type="Pfam" id="PF00294">
    <property type="entry name" value="PfkB"/>
    <property type="match status" value="1"/>
</dbReference>
<dbReference type="InterPro" id="IPR050306">
    <property type="entry name" value="PfkB_Carbo_kinase"/>
</dbReference>
<dbReference type="Proteomes" id="UP001198612">
    <property type="component" value="Unassembled WGS sequence"/>
</dbReference>
<dbReference type="Gene3D" id="3.40.1190.20">
    <property type="match status" value="1"/>
</dbReference>
<keyword evidence="3 5" id="KW-0418">Kinase</keyword>
<evidence type="ECO:0000256" key="2">
    <source>
        <dbReference type="ARBA" id="ARBA00022679"/>
    </source>
</evidence>
<dbReference type="SUPFAM" id="SSF53613">
    <property type="entry name" value="Ribokinase-like"/>
    <property type="match status" value="1"/>
</dbReference>
<dbReference type="AlphaFoldDB" id="A0AAW4W7D2"/>
<feature type="domain" description="Carbohydrate kinase PfkB" evidence="4">
    <location>
        <begin position="34"/>
        <end position="356"/>
    </location>
</feature>
<proteinExistence type="inferred from homology"/>
<dbReference type="GO" id="GO:0016301">
    <property type="term" value="F:kinase activity"/>
    <property type="evidence" value="ECO:0007669"/>
    <property type="project" value="UniProtKB-KW"/>
</dbReference>
<dbReference type="EMBL" id="JAJEQQ010000042">
    <property type="protein sequence ID" value="MCC2229226.1"/>
    <property type="molecule type" value="Genomic_DNA"/>
</dbReference>
<dbReference type="InterPro" id="IPR011611">
    <property type="entry name" value="PfkB_dom"/>
</dbReference>
<gene>
    <name evidence="5" type="ORF">LKD40_15715</name>
</gene>
<accession>A0AAW4W7D2</accession>
<evidence type="ECO:0000313" key="6">
    <source>
        <dbReference type="Proteomes" id="UP001198612"/>
    </source>
</evidence>
<dbReference type="PANTHER" id="PTHR43085">
    <property type="entry name" value="HEXOKINASE FAMILY MEMBER"/>
    <property type="match status" value="1"/>
</dbReference>
<dbReference type="RefSeq" id="WP_021650652.1">
    <property type="nucleotide sequence ID" value="NZ_JAJEQQ010000042.1"/>
</dbReference>